<evidence type="ECO:0000256" key="1">
    <source>
        <dbReference type="ARBA" id="ARBA00022857"/>
    </source>
</evidence>
<keyword evidence="1" id="KW-0521">NADP</keyword>
<feature type="domain" description="NADP-dependent oxidoreductase" evidence="5">
    <location>
        <begin position="16"/>
        <end position="337"/>
    </location>
</feature>
<dbReference type="InterPro" id="IPR036812">
    <property type="entry name" value="NAD(P)_OxRdtase_dom_sf"/>
</dbReference>
<evidence type="ECO:0000259" key="5">
    <source>
        <dbReference type="Pfam" id="PF00248"/>
    </source>
</evidence>
<comment type="similarity">
    <text evidence="3">Belongs to the aldo/keto reductase family. Aldo/keto reductase 2 subfamily.</text>
</comment>
<keyword evidence="2" id="KW-0560">Oxidoreductase</keyword>
<dbReference type="FunFam" id="3.20.20.100:FF:000005">
    <property type="entry name" value="NADP(H)-dependent aldo-keto reductase"/>
    <property type="match status" value="1"/>
</dbReference>
<dbReference type="RefSeq" id="WP_153976004.1">
    <property type="nucleotide sequence ID" value="NZ_CP039268.1"/>
</dbReference>
<evidence type="ECO:0000313" key="7">
    <source>
        <dbReference type="Proteomes" id="UP000426424"/>
    </source>
</evidence>
<reference evidence="6 7" key="1">
    <citation type="submission" date="2019-12" db="EMBL/GenBank/DDBJ databases">
        <title>The complete genome of the thermophilic, anoxygenic phototrophic gammaproteobacterium Thermochromatium tepidum.</title>
        <authorList>
            <person name="Sattley W.M."/>
            <person name="Swingley W.D."/>
            <person name="Burchell B.M."/>
            <person name="Gurbani S.A."/>
            <person name="Kujawa C.M."/>
            <person name="Nuccio D.A."/>
            <person name="Schladweiler J."/>
            <person name="Shaffer K.N."/>
            <person name="Stokes L.M."/>
            <person name="Touchman J.W."/>
            <person name="Blankenship R.E."/>
            <person name="Madigan M.T."/>
        </authorList>
    </citation>
    <scope>NUCLEOTIDE SEQUENCE [LARGE SCALE GENOMIC DNA]</scope>
    <source>
        <strain evidence="6 7">ATCC 43061</strain>
    </source>
</reference>
<dbReference type="Proteomes" id="UP000426424">
    <property type="component" value="Chromosome"/>
</dbReference>
<dbReference type="InterPro" id="IPR023210">
    <property type="entry name" value="NADP_OxRdtase_dom"/>
</dbReference>
<dbReference type="OrthoDB" id="9772407at2"/>
<dbReference type="AlphaFoldDB" id="A0A6I6EHT1"/>
<dbReference type="InterPro" id="IPR050523">
    <property type="entry name" value="AKR_Detox_Biosynth"/>
</dbReference>
<dbReference type="GO" id="GO:0016491">
    <property type="term" value="F:oxidoreductase activity"/>
    <property type="evidence" value="ECO:0007669"/>
    <property type="project" value="UniProtKB-KW"/>
</dbReference>
<dbReference type="Pfam" id="PF00248">
    <property type="entry name" value="Aldo_ket_red"/>
    <property type="match status" value="1"/>
</dbReference>
<dbReference type="NCBIfam" id="NF007912">
    <property type="entry name" value="PRK10625.1"/>
    <property type="match status" value="1"/>
</dbReference>
<dbReference type="EMBL" id="CP039268">
    <property type="protein sequence ID" value="QGU33820.1"/>
    <property type="molecule type" value="Genomic_DNA"/>
</dbReference>
<evidence type="ECO:0000256" key="4">
    <source>
        <dbReference type="ARBA" id="ARBA00070119"/>
    </source>
</evidence>
<proteinExistence type="inferred from homology"/>
<gene>
    <name evidence="6" type="ORF">E6P07_13045</name>
</gene>
<sequence length="346" mass="38509">MQYRRLGRSDIDVSVLCLGTMTFGQQNTESEAHAQLDRALAVGINFIDTAEMYPVPPQAETQGLTETYIGTWLKSRGCRDRVVLATKVAGPGDWLPHIRGGKNRLDRPNIEAALDASLKRLQTDWIDLYQLHWPDRQTNFFGQLGYEPSEDSDSVPLLETLEVLADLVKAGKVRWIGVSNETPWGLMRYLELAERYGLPRMVSIQNPYNLLNRTFEIGLAEIAIREQCGLLAYSPLAFGVLSGKYLNGRRPPNARLTLFARFNRYSNPEAERATAEYVALAELHGLDPAQMALAWVTSRPFVTSNIIGATTLEQLESNIGSLDLTLDEAVIAGIESIHTKQPNPAP</sequence>
<evidence type="ECO:0000256" key="3">
    <source>
        <dbReference type="ARBA" id="ARBA00038157"/>
    </source>
</evidence>
<dbReference type="PANTHER" id="PTHR43364:SF4">
    <property type="entry name" value="NAD(P)-LINKED OXIDOREDUCTASE SUPERFAMILY PROTEIN"/>
    <property type="match status" value="1"/>
</dbReference>
<organism evidence="6 7">
    <name type="scientific">Thermochromatium tepidum ATCC 43061</name>
    <dbReference type="NCBI Taxonomy" id="316276"/>
    <lineage>
        <taxon>Bacteria</taxon>
        <taxon>Pseudomonadati</taxon>
        <taxon>Pseudomonadota</taxon>
        <taxon>Gammaproteobacteria</taxon>
        <taxon>Chromatiales</taxon>
        <taxon>Chromatiaceae</taxon>
        <taxon>Thermochromatium</taxon>
    </lineage>
</organism>
<dbReference type="KEGG" id="ttp:E6P07_13045"/>
<dbReference type="Gene3D" id="3.20.20.100">
    <property type="entry name" value="NADP-dependent oxidoreductase domain"/>
    <property type="match status" value="1"/>
</dbReference>
<accession>A0A6I6EHT1</accession>
<evidence type="ECO:0000313" key="6">
    <source>
        <dbReference type="EMBL" id="QGU33820.1"/>
    </source>
</evidence>
<keyword evidence="7" id="KW-1185">Reference proteome</keyword>
<dbReference type="PANTHER" id="PTHR43364">
    <property type="entry name" value="NADH-SPECIFIC METHYLGLYOXAL REDUCTASE-RELATED"/>
    <property type="match status" value="1"/>
</dbReference>
<dbReference type="SUPFAM" id="SSF51430">
    <property type="entry name" value="NAD(P)-linked oxidoreductase"/>
    <property type="match status" value="1"/>
</dbReference>
<evidence type="ECO:0000256" key="2">
    <source>
        <dbReference type="ARBA" id="ARBA00023002"/>
    </source>
</evidence>
<dbReference type="CDD" id="cd19094">
    <property type="entry name" value="AKR_Tas-like"/>
    <property type="match status" value="1"/>
</dbReference>
<protein>
    <recommendedName>
        <fullName evidence="4">Protein tas</fullName>
    </recommendedName>
</protein>
<name>A0A6I6EHT1_THETI</name>